<dbReference type="InterPro" id="IPR025982">
    <property type="entry name" value="SieB"/>
</dbReference>
<accession>A0AB35N498</accession>
<dbReference type="Pfam" id="PF14163">
    <property type="entry name" value="SieB"/>
    <property type="match status" value="1"/>
</dbReference>
<evidence type="ECO:0000313" key="2">
    <source>
        <dbReference type="EMBL" id="MDP2503696.1"/>
    </source>
</evidence>
<reference evidence="2" key="1">
    <citation type="submission" date="2023-07" db="EMBL/GenBank/DDBJ databases">
        <title>Genome content predicts the carbon catabolic preferences of heterotrophic bacteria.</title>
        <authorList>
            <person name="Gralka M."/>
        </authorList>
    </citation>
    <scope>NUCLEOTIDE SEQUENCE</scope>
    <source>
        <strain evidence="2">6E02</strain>
    </source>
</reference>
<feature type="transmembrane region" description="Helical" evidence="1">
    <location>
        <begin position="54"/>
        <end position="73"/>
    </location>
</feature>
<protein>
    <submittedName>
        <fullName evidence="2">Super-infection exclusion protein B</fullName>
    </submittedName>
</protein>
<organism evidence="2 3">
    <name type="scientific">Vibrio splendidus</name>
    <dbReference type="NCBI Taxonomy" id="29497"/>
    <lineage>
        <taxon>Bacteria</taxon>
        <taxon>Pseudomonadati</taxon>
        <taxon>Pseudomonadota</taxon>
        <taxon>Gammaproteobacteria</taxon>
        <taxon>Vibrionales</taxon>
        <taxon>Vibrionaceae</taxon>
        <taxon>Vibrio</taxon>
    </lineage>
</organism>
<keyword evidence="1" id="KW-1133">Transmembrane helix</keyword>
<comment type="caution">
    <text evidence="2">The sequence shown here is derived from an EMBL/GenBank/DDBJ whole genome shotgun (WGS) entry which is preliminary data.</text>
</comment>
<keyword evidence="1" id="KW-0812">Transmembrane</keyword>
<proteinExistence type="predicted"/>
<dbReference type="RefSeq" id="WP_198594975.1">
    <property type="nucleotide sequence ID" value="NZ_CAWNTE010000107.1"/>
</dbReference>
<dbReference type="EMBL" id="JAUYVL010000024">
    <property type="protein sequence ID" value="MDP2503696.1"/>
    <property type="molecule type" value="Genomic_DNA"/>
</dbReference>
<gene>
    <name evidence="2" type="ORF">Q8W42_23610</name>
</gene>
<dbReference type="Proteomes" id="UP001177935">
    <property type="component" value="Unassembled WGS sequence"/>
</dbReference>
<sequence>MMKKITGLADYFRKIPAAFLVAIVTVLALILFLPEVYAKTVAVDGFREQYRLYLGPAFLLTLSFCVARIYMFFMRSYNQRKVLKAKYESLHKLTPEEKGYLLPFIEEQLNSINVGMDDGVMAGLRAKGITYCATSMGSVLDGFPFNLQPWAREYLEQNPTILNGAIGQPMTPQQKMYSRRW</sequence>
<evidence type="ECO:0000256" key="1">
    <source>
        <dbReference type="SAM" id="Phobius"/>
    </source>
</evidence>
<name>A0AB35N498_VIBSP</name>
<evidence type="ECO:0000313" key="3">
    <source>
        <dbReference type="Proteomes" id="UP001177935"/>
    </source>
</evidence>
<dbReference type="AlphaFoldDB" id="A0AB35N498"/>
<keyword evidence="1" id="KW-0472">Membrane</keyword>